<evidence type="ECO:0000256" key="1">
    <source>
        <dbReference type="SAM" id="MobiDB-lite"/>
    </source>
</evidence>
<dbReference type="Proteomes" id="UP000094527">
    <property type="component" value="Unassembled WGS sequence"/>
</dbReference>
<feature type="compositionally biased region" description="Basic and acidic residues" evidence="1">
    <location>
        <begin position="234"/>
        <end position="250"/>
    </location>
</feature>
<dbReference type="AlphaFoldDB" id="A0A1D2MIV4"/>
<proteinExistence type="predicted"/>
<evidence type="ECO:0000313" key="2">
    <source>
        <dbReference type="EMBL" id="ODM92957.1"/>
    </source>
</evidence>
<feature type="region of interest" description="Disordered" evidence="1">
    <location>
        <begin position="234"/>
        <end position="266"/>
    </location>
</feature>
<reference evidence="2 3" key="1">
    <citation type="journal article" date="2016" name="Genome Biol. Evol.">
        <title>Gene Family Evolution Reflects Adaptation to Soil Environmental Stressors in the Genome of the Collembolan Orchesella cincta.</title>
        <authorList>
            <person name="Faddeeva-Vakhrusheva A."/>
            <person name="Derks M.F."/>
            <person name="Anvar S.Y."/>
            <person name="Agamennone V."/>
            <person name="Suring W."/>
            <person name="Smit S."/>
            <person name="van Straalen N.M."/>
            <person name="Roelofs D."/>
        </authorList>
    </citation>
    <scope>NUCLEOTIDE SEQUENCE [LARGE SCALE GENOMIC DNA]</scope>
    <source>
        <tissue evidence="2">Mixed pool</tissue>
    </source>
</reference>
<evidence type="ECO:0000313" key="3">
    <source>
        <dbReference type="Proteomes" id="UP000094527"/>
    </source>
</evidence>
<accession>A0A1D2MIV4</accession>
<dbReference type="EMBL" id="LJIJ01001108">
    <property type="protein sequence ID" value="ODM92957.1"/>
    <property type="molecule type" value="Genomic_DNA"/>
</dbReference>
<name>A0A1D2MIV4_ORCCI</name>
<gene>
    <name evidence="2" type="ORF">Ocin01_13726</name>
</gene>
<keyword evidence="3" id="KW-1185">Reference proteome</keyword>
<sequence>MFGHAAKILPGYKSEERQYAQVGWKEPIIGFTQIGISGMPELMEPKASLVKALKEFLASVSVEESPQQDVLSAQFAFHQGGRIFPQAHLKKQYRRSHDIFIYGSDSNRIQFILKASLEEAVATEIPRITLNGATMQNTINSTGLRTILMGKFRILNQPSSVLVVLENCCDDMIDKFQISGFREDLSGRGVKIAVILWSCIQHGKQIDSGLLAPFTTRLFVPGCREEKPWLESDRSNLDESDYSKSDDLKSEWNPNNNVEEFQNTDLPTAPGLGVNMDYFYTEVTTKPGPSKATTVIVGQSNDSQSVGASKHEIVNSSDSTLPSYKFPHCESISITNNVKQGFQPITQQPRMLQLGAQTVINPKAIEKELDKQWNKDEKENRGFCTKLADCCVEMLECL</sequence>
<comment type="caution">
    <text evidence="2">The sequence shown here is derived from an EMBL/GenBank/DDBJ whole genome shotgun (WGS) entry which is preliminary data.</text>
</comment>
<organism evidence="2 3">
    <name type="scientific">Orchesella cincta</name>
    <name type="common">Springtail</name>
    <name type="synonym">Podura cincta</name>
    <dbReference type="NCBI Taxonomy" id="48709"/>
    <lineage>
        <taxon>Eukaryota</taxon>
        <taxon>Metazoa</taxon>
        <taxon>Ecdysozoa</taxon>
        <taxon>Arthropoda</taxon>
        <taxon>Hexapoda</taxon>
        <taxon>Collembola</taxon>
        <taxon>Entomobryomorpha</taxon>
        <taxon>Entomobryoidea</taxon>
        <taxon>Orchesellidae</taxon>
        <taxon>Orchesellinae</taxon>
        <taxon>Orchesella</taxon>
    </lineage>
</organism>
<feature type="compositionally biased region" description="Polar residues" evidence="1">
    <location>
        <begin position="252"/>
        <end position="266"/>
    </location>
</feature>
<protein>
    <submittedName>
        <fullName evidence="2">Uncharacterized protein</fullName>
    </submittedName>
</protein>